<feature type="domain" description="HTH marR-type" evidence="4">
    <location>
        <begin position="1"/>
        <end position="134"/>
    </location>
</feature>
<dbReference type="Gene3D" id="1.10.10.10">
    <property type="entry name" value="Winged helix-like DNA-binding domain superfamily/Winged helix DNA-binding domain"/>
    <property type="match status" value="1"/>
</dbReference>
<evidence type="ECO:0000313" key="6">
    <source>
        <dbReference type="Proteomes" id="UP000242850"/>
    </source>
</evidence>
<dbReference type="PANTHER" id="PTHR42756">
    <property type="entry name" value="TRANSCRIPTIONAL REGULATOR, MARR"/>
    <property type="match status" value="1"/>
</dbReference>
<dbReference type="SUPFAM" id="SSF46785">
    <property type="entry name" value="Winged helix' DNA-binding domain"/>
    <property type="match status" value="1"/>
</dbReference>
<dbReference type="GO" id="GO:0003700">
    <property type="term" value="F:DNA-binding transcription factor activity"/>
    <property type="evidence" value="ECO:0007669"/>
    <property type="project" value="InterPro"/>
</dbReference>
<reference evidence="6" key="1">
    <citation type="submission" date="2016-10" db="EMBL/GenBank/DDBJ databases">
        <authorList>
            <person name="Varghese N."/>
            <person name="Submissions S."/>
        </authorList>
    </citation>
    <scope>NUCLEOTIDE SEQUENCE [LARGE SCALE GENOMIC DNA]</scope>
    <source>
        <strain evidence="6">DSM 5463</strain>
    </source>
</reference>
<dbReference type="Proteomes" id="UP000242850">
    <property type="component" value="Unassembled WGS sequence"/>
</dbReference>
<dbReference type="RefSeq" id="WP_159945782.1">
    <property type="nucleotide sequence ID" value="NZ_FNUK01000006.1"/>
</dbReference>
<accession>A0A1H5TLY8</accession>
<dbReference type="SMART" id="SM00347">
    <property type="entry name" value="HTH_MARR"/>
    <property type="match status" value="1"/>
</dbReference>
<sequence>MREIIAEDLLTFLPAFYKKLMKGISITGISKQQLWLLHLVENYDEKPMSYYSEKMMIPKSNLTSISEKLIQDGLIERVFDPKDRRVILLKITEKGRAFLKECKQKSKQDILKKLEVLDENDIKKLGQLFDELKIIFNKLD</sequence>
<evidence type="ECO:0000256" key="1">
    <source>
        <dbReference type="ARBA" id="ARBA00023015"/>
    </source>
</evidence>
<dbReference type="Pfam" id="PF01047">
    <property type="entry name" value="MarR"/>
    <property type="match status" value="1"/>
</dbReference>
<evidence type="ECO:0000313" key="5">
    <source>
        <dbReference type="EMBL" id="SEF63779.1"/>
    </source>
</evidence>
<dbReference type="GO" id="GO:0003677">
    <property type="term" value="F:DNA binding"/>
    <property type="evidence" value="ECO:0007669"/>
    <property type="project" value="UniProtKB-KW"/>
</dbReference>
<dbReference type="InterPro" id="IPR036390">
    <property type="entry name" value="WH_DNA-bd_sf"/>
</dbReference>
<evidence type="ECO:0000256" key="2">
    <source>
        <dbReference type="ARBA" id="ARBA00023125"/>
    </source>
</evidence>
<name>A0A1H5TLY8_9CLOT</name>
<dbReference type="PANTHER" id="PTHR42756:SF1">
    <property type="entry name" value="TRANSCRIPTIONAL REPRESSOR OF EMRAB OPERON"/>
    <property type="match status" value="1"/>
</dbReference>
<keyword evidence="2 5" id="KW-0238">DNA-binding</keyword>
<keyword evidence="3" id="KW-0804">Transcription</keyword>
<dbReference type="AlphaFoldDB" id="A0A1H5TLY8"/>
<dbReference type="EMBL" id="FNUK01000006">
    <property type="protein sequence ID" value="SEF63779.1"/>
    <property type="molecule type" value="Genomic_DNA"/>
</dbReference>
<dbReference type="InterPro" id="IPR000835">
    <property type="entry name" value="HTH_MarR-typ"/>
</dbReference>
<dbReference type="PROSITE" id="PS50995">
    <property type="entry name" value="HTH_MARR_2"/>
    <property type="match status" value="1"/>
</dbReference>
<dbReference type="OrthoDB" id="166070at2"/>
<keyword evidence="6" id="KW-1185">Reference proteome</keyword>
<dbReference type="InterPro" id="IPR036388">
    <property type="entry name" value="WH-like_DNA-bd_sf"/>
</dbReference>
<protein>
    <submittedName>
        <fullName evidence="5">DNA-binding transcriptional regulator, MarR family</fullName>
    </submittedName>
</protein>
<organism evidence="5 6">
    <name type="scientific">Caloramator fervidus</name>
    <dbReference type="NCBI Taxonomy" id="29344"/>
    <lineage>
        <taxon>Bacteria</taxon>
        <taxon>Bacillati</taxon>
        <taxon>Bacillota</taxon>
        <taxon>Clostridia</taxon>
        <taxon>Eubacteriales</taxon>
        <taxon>Clostridiaceae</taxon>
        <taxon>Caloramator</taxon>
    </lineage>
</organism>
<dbReference type="InterPro" id="IPR023187">
    <property type="entry name" value="Tscrpt_reg_MarR-type_CS"/>
</dbReference>
<evidence type="ECO:0000259" key="4">
    <source>
        <dbReference type="PROSITE" id="PS50995"/>
    </source>
</evidence>
<dbReference type="PROSITE" id="PS01117">
    <property type="entry name" value="HTH_MARR_1"/>
    <property type="match status" value="1"/>
</dbReference>
<proteinExistence type="predicted"/>
<evidence type="ECO:0000256" key="3">
    <source>
        <dbReference type="ARBA" id="ARBA00023163"/>
    </source>
</evidence>
<gene>
    <name evidence="5" type="ORF">SAMN05660865_00663</name>
</gene>
<keyword evidence="1" id="KW-0805">Transcription regulation</keyword>
<dbReference type="PRINTS" id="PR00598">
    <property type="entry name" value="HTHMARR"/>
</dbReference>